<reference evidence="2" key="1">
    <citation type="submission" date="2022-02" db="EMBL/GenBank/DDBJ databases">
        <title>Halalkalibacter sp. nov. isolated from Lonar Lake, India.</title>
        <authorList>
            <person name="Joshi A."/>
            <person name="Thite S."/>
            <person name="Lodha T."/>
        </authorList>
    </citation>
    <scope>NUCLEOTIDE SEQUENCE</scope>
    <source>
        <strain evidence="2">MEB205</strain>
    </source>
</reference>
<comment type="caution">
    <text evidence="2">The sequence shown here is derived from an EMBL/GenBank/DDBJ whole genome shotgun (WGS) entry which is preliminary data.</text>
</comment>
<dbReference type="SUPFAM" id="SSF103473">
    <property type="entry name" value="MFS general substrate transporter"/>
    <property type="match status" value="1"/>
</dbReference>
<dbReference type="Proteomes" id="UP001139150">
    <property type="component" value="Unassembled WGS sequence"/>
</dbReference>
<dbReference type="EMBL" id="JAKRYL010000001">
    <property type="protein sequence ID" value="MCL7745511.1"/>
    <property type="molecule type" value="Genomic_DNA"/>
</dbReference>
<name>A0A9X2CQ93_9BACI</name>
<feature type="transmembrane region" description="Helical" evidence="1">
    <location>
        <begin position="21"/>
        <end position="43"/>
    </location>
</feature>
<evidence type="ECO:0000313" key="3">
    <source>
        <dbReference type="Proteomes" id="UP001139150"/>
    </source>
</evidence>
<feature type="transmembrane region" description="Helical" evidence="1">
    <location>
        <begin position="55"/>
        <end position="74"/>
    </location>
</feature>
<evidence type="ECO:0000256" key="1">
    <source>
        <dbReference type="SAM" id="Phobius"/>
    </source>
</evidence>
<sequence>MSAIDSAQFSAAVSEVAEVEYVGTALTFQMCIGFLITIFSINLIPMIQRYVGWEWVFALLAIGPILGILSMVKYKRHEFNHVER</sequence>
<dbReference type="RefSeq" id="WP_250094453.1">
    <property type="nucleotide sequence ID" value="NZ_JAKRYL010000001.1"/>
</dbReference>
<keyword evidence="1" id="KW-1133">Transmembrane helix</keyword>
<keyword evidence="3" id="KW-1185">Reference proteome</keyword>
<protein>
    <recommendedName>
        <fullName evidence="4">Major facilitator superfamily (MFS) profile domain-containing protein</fullName>
    </recommendedName>
</protein>
<keyword evidence="1" id="KW-0812">Transmembrane</keyword>
<proteinExistence type="predicted"/>
<dbReference type="AlphaFoldDB" id="A0A9X2CQ93"/>
<evidence type="ECO:0000313" key="2">
    <source>
        <dbReference type="EMBL" id="MCL7745511.1"/>
    </source>
</evidence>
<dbReference type="Gene3D" id="1.20.1250.20">
    <property type="entry name" value="MFS general substrate transporter like domains"/>
    <property type="match status" value="1"/>
</dbReference>
<evidence type="ECO:0008006" key="4">
    <source>
        <dbReference type="Google" id="ProtNLM"/>
    </source>
</evidence>
<accession>A0A9X2CQ93</accession>
<dbReference type="InterPro" id="IPR036259">
    <property type="entry name" value="MFS_trans_sf"/>
</dbReference>
<organism evidence="2 3">
    <name type="scientific">Halalkalibacter alkaliphilus</name>
    <dbReference type="NCBI Taxonomy" id="2917993"/>
    <lineage>
        <taxon>Bacteria</taxon>
        <taxon>Bacillati</taxon>
        <taxon>Bacillota</taxon>
        <taxon>Bacilli</taxon>
        <taxon>Bacillales</taxon>
        <taxon>Bacillaceae</taxon>
        <taxon>Halalkalibacter</taxon>
    </lineage>
</organism>
<keyword evidence="1" id="KW-0472">Membrane</keyword>
<gene>
    <name evidence="2" type="ORF">MF646_00105</name>
</gene>